<evidence type="ECO:0000313" key="8">
    <source>
        <dbReference type="Proteomes" id="UP000037251"/>
    </source>
</evidence>
<keyword evidence="4" id="KW-0503">Monooxygenase</keyword>
<dbReference type="Gene3D" id="3.20.20.30">
    <property type="entry name" value="Luciferase-like domain"/>
    <property type="match status" value="1"/>
</dbReference>
<dbReference type="EMBL" id="LGUS01000116">
    <property type="protein sequence ID" value="KOG37047.1"/>
    <property type="molecule type" value="Genomic_DNA"/>
</dbReference>
<accession>A0A0L8LFZ3</accession>
<proteinExistence type="inferred from homology"/>
<keyword evidence="1" id="KW-0285">Flavoprotein</keyword>
<keyword evidence="3" id="KW-0560">Oxidoreductase</keyword>
<dbReference type="PANTHER" id="PTHR30011:SF16">
    <property type="entry name" value="C2H2 FINGER DOMAIN TRANSCRIPTION FACTOR (EUROFUNG)-RELATED"/>
    <property type="match status" value="1"/>
</dbReference>
<dbReference type="InterPro" id="IPR011251">
    <property type="entry name" value="Luciferase-like_dom"/>
</dbReference>
<gene>
    <name evidence="7" type="ORF">ADK37_11470</name>
</gene>
<evidence type="ECO:0000256" key="2">
    <source>
        <dbReference type="ARBA" id="ARBA00022643"/>
    </source>
</evidence>
<comment type="caution">
    <text evidence="7">The sequence shown here is derived from an EMBL/GenBank/DDBJ whole genome shotgun (WGS) entry which is preliminary data.</text>
</comment>
<comment type="similarity">
    <text evidence="5">Belongs to the NtaA/SnaA/DszA monooxygenase family.</text>
</comment>
<dbReference type="Pfam" id="PF00296">
    <property type="entry name" value="Bac_luciferase"/>
    <property type="match status" value="1"/>
</dbReference>
<name>A0A0L8LFZ3_9ACTN</name>
<dbReference type="PIRSF" id="PIRSF000337">
    <property type="entry name" value="NTA_MOA"/>
    <property type="match status" value="1"/>
</dbReference>
<evidence type="ECO:0000256" key="1">
    <source>
        <dbReference type="ARBA" id="ARBA00022630"/>
    </source>
</evidence>
<dbReference type="SUPFAM" id="SSF51679">
    <property type="entry name" value="Bacterial luciferase-like"/>
    <property type="match status" value="1"/>
</dbReference>
<dbReference type="Proteomes" id="UP000037251">
    <property type="component" value="Unassembled WGS sequence"/>
</dbReference>
<dbReference type="AlphaFoldDB" id="A0A0L8LFZ3"/>
<dbReference type="RefSeq" id="WP_051869545.1">
    <property type="nucleotide sequence ID" value="NZ_KL575586.1"/>
</dbReference>
<dbReference type="PANTHER" id="PTHR30011">
    <property type="entry name" value="ALKANESULFONATE MONOOXYGENASE-RELATED"/>
    <property type="match status" value="1"/>
</dbReference>
<dbReference type="GO" id="GO:0016705">
    <property type="term" value="F:oxidoreductase activity, acting on paired donors, with incorporation or reduction of molecular oxygen"/>
    <property type="evidence" value="ECO:0007669"/>
    <property type="project" value="InterPro"/>
</dbReference>
<dbReference type="OrthoDB" id="3265338at2"/>
<evidence type="ECO:0000313" key="7">
    <source>
        <dbReference type="EMBL" id="KOG37047.1"/>
    </source>
</evidence>
<evidence type="ECO:0000256" key="5">
    <source>
        <dbReference type="ARBA" id="ARBA00033748"/>
    </source>
</evidence>
<dbReference type="PATRIC" id="fig|67356.5.peg.2477"/>
<reference evidence="8" key="1">
    <citation type="submission" date="2015-07" db="EMBL/GenBank/DDBJ databases">
        <authorList>
            <person name="Ju K.-S."/>
            <person name="Doroghazi J.R."/>
            <person name="Metcalf W.W."/>
        </authorList>
    </citation>
    <scope>NUCLEOTIDE SEQUENCE [LARGE SCALE GENOMIC DNA]</scope>
    <source>
        <strain evidence="8">NRRL 2290</strain>
    </source>
</reference>
<organism evidence="7 8">
    <name type="scientific">Streptomyces resistomycificus</name>
    <dbReference type="NCBI Taxonomy" id="67356"/>
    <lineage>
        <taxon>Bacteria</taxon>
        <taxon>Bacillati</taxon>
        <taxon>Actinomycetota</taxon>
        <taxon>Actinomycetes</taxon>
        <taxon>Kitasatosporales</taxon>
        <taxon>Streptomycetaceae</taxon>
        <taxon>Streptomyces</taxon>
        <taxon>Streptomyces aurantiacus group</taxon>
    </lineage>
</organism>
<dbReference type="InterPro" id="IPR051260">
    <property type="entry name" value="Diverse_substr_monoxygenases"/>
</dbReference>
<keyword evidence="2" id="KW-0288">FMN</keyword>
<dbReference type="GO" id="GO:0004497">
    <property type="term" value="F:monooxygenase activity"/>
    <property type="evidence" value="ECO:0007669"/>
    <property type="project" value="UniProtKB-KW"/>
</dbReference>
<dbReference type="InterPro" id="IPR036661">
    <property type="entry name" value="Luciferase-like_sf"/>
</dbReference>
<evidence type="ECO:0000259" key="6">
    <source>
        <dbReference type="Pfam" id="PF00296"/>
    </source>
</evidence>
<feature type="domain" description="Luciferase-like" evidence="6">
    <location>
        <begin position="14"/>
        <end position="205"/>
    </location>
</feature>
<evidence type="ECO:0000256" key="3">
    <source>
        <dbReference type="ARBA" id="ARBA00023002"/>
    </source>
</evidence>
<dbReference type="InterPro" id="IPR016215">
    <property type="entry name" value="NTA_MOA"/>
</dbReference>
<protein>
    <recommendedName>
        <fullName evidence="6">Luciferase-like domain-containing protein</fullName>
    </recommendedName>
</protein>
<evidence type="ECO:0000256" key="4">
    <source>
        <dbReference type="ARBA" id="ARBA00023033"/>
    </source>
</evidence>
<keyword evidence="8" id="KW-1185">Reference proteome</keyword>
<dbReference type="eggNOG" id="COG2141">
    <property type="taxonomic scope" value="Bacteria"/>
</dbReference>
<dbReference type="STRING" id="67356.AQJ84_23190"/>
<sequence>MILGYELPGTGFRDPVRSLVTAAGAAEAGGVDYLVLDDRPAARPAGTGAPWSMVTAALLAAKTTRVGLVTNAAIAYCEPYHLARTVASLDHISHGRSGWQVISEPDPAADANHRREGVDPAVDRDARAAEFIPLVQDLWDTWEDGAFIHDKATGRFIDPARIHTLTSEGQVFKVRGPLNVVRPPQGHPVVFAPAADRQLAPAADVLTVGDPESAATARQAAGSRPVVAVVSPFVAETEAYAHELHARAGAPASDATRGVVVGDELQVAERLAGWIERGLVDGFTLRFPPSVPLETFTDLVLPRLRADERLRNEFAAADTLRGRFGLSRPANRIVERSAAAGTTRG</sequence>